<accession>A0A1W6BX37</accession>
<dbReference type="eggNOG" id="COG2847">
    <property type="taxonomic scope" value="Bacteria"/>
</dbReference>
<dbReference type="PANTHER" id="PTHR36302">
    <property type="entry name" value="BLR7088 PROTEIN"/>
    <property type="match status" value="1"/>
</dbReference>
<dbReference type="InterPro" id="IPR036182">
    <property type="entry name" value="PCuAC_sf"/>
</dbReference>
<dbReference type="Pfam" id="PF04314">
    <property type="entry name" value="PCuAC"/>
    <property type="match status" value="1"/>
</dbReference>
<dbReference type="RefSeq" id="WP_027305473.1">
    <property type="nucleotide sequence ID" value="NZ_CP020867.1"/>
</dbReference>
<organism evidence="1 2">
    <name type="scientific">Campylobacter cuniculorum DSM 23162 = LMG 24588</name>
    <dbReference type="NCBI Taxonomy" id="1121267"/>
    <lineage>
        <taxon>Bacteria</taxon>
        <taxon>Pseudomonadati</taxon>
        <taxon>Campylobacterota</taxon>
        <taxon>Epsilonproteobacteria</taxon>
        <taxon>Campylobacterales</taxon>
        <taxon>Campylobacteraceae</taxon>
        <taxon>Campylobacter</taxon>
    </lineage>
</organism>
<protein>
    <submittedName>
        <fullName evidence="1">Copper-binding protein (DUF461 domain)</fullName>
    </submittedName>
</protein>
<sequence>MKKTLILLLLSMSLWGMDKVSIENAYIKQTPPHAKATAIFLTIKNDSDKDLSLLKAQTNLSKETELHTHKNENGKMVMKEVPSIPIKAHSSTELKPGGLHIMVFDIKNQIDENTRADLTLYFDNNQSIELKNIPSKAIVKH</sequence>
<name>A0A1W6BX37_9BACT</name>
<dbReference type="OrthoDB" id="9796962at2"/>
<dbReference type="Gene3D" id="2.60.40.1890">
    <property type="entry name" value="PCu(A)C copper chaperone"/>
    <property type="match status" value="1"/>
</dbReference>
<evidence type="ECO:0000313" key="1">
    <source>
        <dbReference type="EMBL" id="ARJ56663.1"/>
    </source>
</evidence>
<dbReference type="InterPro" id="IPR007410">
    <property type="entry name" value="LpqE-like"/>
</dbReference>
<reference evidence="1 2" key="1">
    <citation type="submission" date="2017-04" db="EMBL/GenBank/DDBJ databases">
        <title>Complete genome sequence of the Campylobacter cuniculorum type strain LMG24588.</title>
        <authorList>
            <person name="Miller W.G."/>
            <person name="Yee E."/>
            <person name="Revez J."/>
            <person name="Bono J.L."/>
            <person name="Rossi M."/>
        </authorList>
    </citation>
    <scope>NUCLEOTIDE SEQUENCE [LARGE SCALE GENOMIC DNA]</scope>
    <source>
        <strain evidence="1 2">LMG 24588</strain>
    </source>
</reference>
<dbReference type="STRING" id="1121267.CCUN_1062"/>
<dbReference type="Proteomes" id="UP000192902">
    <property type="component" value="Chromosome"/>
</dbReference>
<dbReference type="SUPFAM" id="SSF110087">
    <property type="entry name" value="DR1885-like metal-binding protein"/>
    <property type="match status" value="1"/>
</dbReference>
<proteinExistence type="predicted"/>
<dbReference type="InterPro" id="IPR058248">
    <property type="entry name" value="Lxx211020-like"/>
</dbReference>
<dbReference type="EMBL" id="CP020867">
    <property type="protein sequence ID" value="ARJ56663.1"/>
    <property type="molecule type" value="Genomic_DNA"/>
</dbReference>
<gene>
    <name evidence="1" type="ORF">CCUN_1062</name>
</gene>
<dbReference type="KEGG" id="ccun:CCUN_1062"/>
<dbReference type="AlphaFoldDB" id="A0A1W6BX37"/>
<evidence type="ECO:0000313" key="2">
    <source>
        <dbReference type="Proteomes" id="UP000192902"/>
    </source>
</evidence>
<dbReference type="PANTHER" id="PTHR36302:SF1">
    <property type="entry name" value="COPPER CHAPERONE PCU(A)C"/>
    <property type="match status" value="1"/>
</dbReference>